<keyword evidence="3" id="KW-1185">Reference proteome</keyword>
<accession>A0ABQ5CT89</accession>
<feature type="compositionally biased region" description="Low complexity" evidence="1">
    <location>
        <begin position="260"/>
        <end position="270"/>
    </location>
</feature>
<dbReference type="Proteomes" id="UP001151760">
    <property type="component" value="Unassembled WGS sequence"/>
</dbReference>
<sequence>MSDLKFTDTHNLVAFLEKPTESEGFEEIVDFLNVNPIKYALTVNPIVYCSCIKQFWDTVKAKTVNGEVQLQALVDKKKVIITESTIRRDLQLEDAEGTECLPTATIFEELTRMGYEKLTQKLTFYKAFFSPQWKFLIHTILQCLSAKTTAWNEFSSTMASAIICLATNQKFNFSKYIFDSMVKNVDSMVKFWMYPRFVQVFVNQQLGDMSHHKKIYVTPSHIKKIFANIKREGKGFSGTITPLFQTMMVQSQEKMGKGSTNPTNPHHTPTITQPSTSQLQKKQPRRKHRKDTEVSQPSGPTEPMADETKNVESVPTHSNDPLLSGEDSLKLNELMELCTNLQKKALDLETTKTIQALEIDSLKRIVKKLEKKQKSRTHKLKRLYKVGLSAKVIFSDNEASLGDQEDASKQERKILDIDADEDITLDSTHFDIDPNMFGVHDLNGDEVFVETQESVVNATTTISIIPVIVATATTTIVDELALA</sequence>
<evidence type="ECO:0000256" key="1">
    <source>
        <dbReference type="SAM" id="MobiDB-lite"/>
    </source>
</evidence>
<organism evidence="2 3">
    <name type="scientific">Tanacetum coccineum</name>
    <dbReference type="NCBI Taxonomy" id="301880"/>
    <lineage>
        <taxon>Eukaryota</taxon>
        <taxon>Viridiplantae</taxon>
        <taxon>Streptophyta</taxon>
        <taxon>Embryophyta</taxon>
        <taxon>Tracheophyta</taxon>
        <taxon>Spermatophyta</taxon>
        <taxon>Magnoliopsida</taxon>
        <taxon>eudicotyledons</taxon>
        <taxon>Gunneridae</taxon>
        <taxon>Pentapetalae</taxon>
        <taxon>asterids</taxon>
        <taxon>campanulids</taxon>
        <taxon>Asterales</taxon>
        <taxon>Asteraceae</taxon>
        <taxon>Asteroideae</taxon>
        <taxon>Anthemideae</taxon>
        <taxon>Anthemidinae</taxon>
        <taxon>Tanacetum</taxon>
    </lineage>
</organism>
<protein>
    <submittedName>
        <fullName evidence="2">Uncharacterized protein</fullName>
    </submittedName>
</protein>
<proteinExistence type="predicted"/>
<evidence type="ECO:0000313" key="2">
    <source>
        <dbReference type="EMBL" id="GJT29959.1"/>
    </source>
</evidence>
<comment type="caution">
    <text evidence="2">The sequence shown here is derived from an EMBL/GenBank/DDBJ whole genome shotgun (WGS) entry which is preliminary data.</text>
</comment>
<name>A0ABQ5CT89_9ASTR</name>
<feature type="region of interest" description="Disordered" evidence="1">
    <location>
        <begin position="251"/>
        <end position="323"/>
    </location>
</feature>
<reference evidence="2" key="1">
    <citation type="journal article" date="2022" name="Int. J. Mol. Sci.">
        <title>Draft Genome of Tanacetum Coccineum: Genomic Comparison of Closely Related Tanacetum-Family Plants.</title>
        <authorList>
            <person name="Yamashiro T."/>
            <person name="Shiraishi A."/>
            <person name="Nakayama K."/>
            <person name="Satake H."/>
        </authorList>
    </citation>
    <scope>NUCLEOTIDE SEQUENCE</scope>
</reference>
<evidence type="ECO:0000313" key="3">
    <source>
        <dbReference type="Proteomes" id="UP001151760"/>
    </source>
</evidence>
<gene>
    <name evidence="2" type="ORF">Tco_0910234</name>
</gene>
<reference evidence="2" key="2">
    <citation type="submission" date="2022-01" db="EMBL/GenBank/DDBJ databases">
        <authorList>
            <person name="Yamashiro T."/>
            <person name="Shiraishi A."/>
            <person name="Satake H."/>
            <person name="Nakayama K."/>
        </authorList>
    </citation>
    <scope>NUCLEOTIDE SEQUENCE</scope>
</reference>
<feature type="compositionally biased region" description="Polar residues" evidence="1">
    <location>
        <begin position="271"/>
        <end position="281"/>
    </location>
</feature>
<feature type="compositionally biased region" description="Polar residues" evidence="1">
    <location>
        <begin position="311"/>
        <end position="321"/>
    </location>
</feature>
<dbReference type="EMBL" id="BQNB010014585">
    <property type="protein sequence ID" value="GJT29959.1"/>
    <property type="molecule type" value="Genomic_DNA"/>
</dbReference>